<gene>
    <name evidence="2" type="ORF">POVWA1_088650</name>
    <name evidence="3" type="ORF">POVWA2_097820</name>
</gene>
<evidence type="ECO:0000313" key="2">
    <source>
        <dbReference type="EMBL" id="SBT58566.1"/>
    </source>
</evidence>
<feature type="transmembrane region" description="Helical" evidence="1">
    <location>
        <begin position="259"/>
        <end position="277"/>
    </location>
</feature>
<dbReference type="Proteomes" id="UP000078555">
    <property type="component" value="Unassembled WGS sequence"/>
</dbReference>
<reference evidence="3" key="1">
    <citation type="submission" date="2016-05" db="EMBL/GenBank/DDBJ databases">
        <authorList>
            <person name="Lavstsen T."/>
            <person name="Jespersen J.S."/>
        </authorList>
    </citation>
    <scope>NUCLEOTIDE SEQUENCE [LARGE SCALE GENOMIC DNA]</scope>
</reference>
<keyword evidence="1" id="KW-0812">Transmembrane</keyword>
<dbReference type="EMBL" id="FLRE01003484">
    <property type="protein sequence ID" value="SBT59551.1"/>
    <property type="molecule type" value="Genomic_DNA"/>
</dbReference>
<evidence type="ECO:0000313" key="4">
    <source>
        <dbReference type="Proteomes" id="UP000078550"/>
    </source>
</evidence>
<dbReference type="InterPro" id="IPR008780">
    <property type="entry name" value="Plasmodium_Vir"/>
</dbReference>
<sequence>MDELKNIEKDPQLKGLISFKTYDELNNVSDEYECNHFCNPSKYLDEHFTGFSDNCNKLAKRLKYIYDTKITLNDKQRLCRYLSFWIHKEFTENDPNFVKVRYSYLPYMYNLLQTWNNMNVQLFKPKEYTCSPEFYNINIEDIRKRKVLYDYCKNYEQMNTEIFSYTNANCKKYYDYLKALRKIYRNFDKIWSEHNNEFRKTISECENNNPDLLIKSQSCRDEKSTRGTEENDDVDEHELLIMLEDQSNLHGSSENSKKVMFIMLPLFGIMLSFFFLYKFTSVGSRLNSFFLRKSINQSIIGDNEIDELSTYLNENSKRGMYNGDMNIGYTT</sequence>
<accession>A0A1A9ATG0</accession>
<keyword evidence="1" id="KW-1133">Transmembrane helix</keyword>
<evidence type="ECO:0000256" key="1">
    <source>
        <dbReference type="SAM" id="Phobius"/>
    </source>
</evidence>
<evidence type="ECO:0000313" key="3">
    <source>
        <dbReference type="EMBL" id="SBT59551.1"/>
    </source>
</evidence>
<dbReference type="Proteomes" id="UP000078550">
    <property type="component" value="Unassembled WGS sequence"/>
</dbReference>
<keyword evidence="5" id="KW-1185">Reference proteome</keyword>
<name>A0A1A9ATG0_PLAOA</name>
<dbReference type="Pfam" id="PF05795">
    <property type="entry name" value="Plasmodium_Vir"/>
    <property type="match status" value="1"/>
</dbReference>
<proteinExistence type="predicted"/>
<keyword evidence="1" id="KW-0472">Membrane</keyword>
<reference evidence="4 5" key="2">
    <citation type="submission" date="2016-05" db="EMBL/GenBank/DDBJ databases">
        <authorList>
            <person name="Naeem Raeece"/>
        </authorList>
    </citation>
    <scope>NUCLEOTIDE SEQUENCE [LARGE SCALE GENOMIC DNA]</scope>
</reference>
<evidence type="ECO:0000313" key="5">
    <source>
        <dbReference type="Proteomes" id="UP000078555"/>
    </source>
</evidence>
<organism evidence="3 4">
    <name type="scientific">Plasmodium ovale wallikeri</name>
    <dbReference type="NCBI Taxonomy" id="864142"/>
    <lineage>
        <taxon>Eukaryota</taxon>
        <taxon>Sar</taxon>
        <taxon>Alveolata</taxon>
        <taxon>Apicomplexa</taxon>
        <taxon>Aconoidasida</taxon>
        <taxon>Haemosporida</taxon>
        <taxon>Plasmodiidae</taxon>
        <taxon>Plasmodium</taxon>
        <taxon>Plasmodium (Plasmodium)</taxon>
    </lineage>
</organism>
<protein>
    <submittedName>
        <fullName evidence="3">PIR Superfamily Protein</fullName>
    </submittedName>
</protein>
<dbReference type="AlphaFoldDB" id="A0A1A9ATG0"/>
<dbReference type="EMBL" id="FLRD01001914">
    <property type="protein sequence ID" value="SBT58566.1"/>
    <property type="molecule type" value="Genomic_DNA"/>
</dbReference>